<evidence type="ECO:0000313" key="1">
    <source>
        <dbReference type="EMBL" id="KAA8895334.1"/>
    </source>
</evidence>
<proteinExistence type="predicted"/>
<organism evidence="1 2">
    <name type="scientific">Sphaerosporella brunnea</name>
    <dbReference type="NCBI Taxonomy" id="1250544"/>
    <lineage>
        <taxon>Eukaryota</taxon>
        <taxon>Fungi</taxon>
        <taxon>Dikarya</taxon>
        <taxon>Ascomycota</taxon>
        <taxon>Pezizomycotina</taxon>
        <taxon>Pezizomycetes</taxon>
        <taxon>Pezizales</taxon>
        <taxon>Pyronemataceae</taxon>
        <taxon>Sphaerosporella</taxon>
    </lineage>
</organism>
<keyword evidence="2" id="KW-1185">Reference proteome</keyword>
<accession>A0A5J5EJF1</accession>
<dbReference type="InParanoid" id="A0A5J5EJF1"/>
<gene>
    <name evidence="1" type="ORF">FN846DRAFT_785226</name>
</gene>
<dbReference type="Proteomes" id="UP000326924">
    <property type="component" value="Unassembled WGS sequence"/>
</dbReference>
<reference evidence="1 2" key="1">
    <citation type="submission" date="2019-09" db="EMBL/GenBank/DDBJ databases">
        <title>Draft genome of the ectomycorrhizal ascomycete Sphaerosporella brunnea.</title>
        <authorList>
            <consortium name="DOE Joint Genome Institute"/>
            <person name="Benucci G.M."/>
            <person name="Marozzi G."/>
            <person name="Antonielli L."/>
            <person name="Sanchez S."/>
            <person name="Marco P."/>
            <person name="Wang X."/>
            <person name="Falini L.B."/>
            <person name="Barry K."/>
            <person name="Haridas S."/>
            <person name="Lipzen A."/>
            <person name="Labutti K."/>
            <person name="Grigoriev I.V."/>
            <person name="Murat C."/>
            <person name="Martin F."/>
            <person name="Albertini E."/>
            <person name="Donnini D."/>
            <person name="Bonito G."/>
        </authorList>
    </citation>
    <scope>NUCLEOTIDE SEQUENCE [LARGE SCALE GENOMIC DNA]</scope>
    <source>
        <strain evidence="1 2">Sb_GMNB300</strain>
    </source>
</reference>
<dbReference type="AlphaFoldDB" id="A0A5J5EJF1"/>
<dbReference type="OrthoDB" id="4596934at2759"/>
<protein>
    <submittedName>
        <fullName evidence="1">Uncharacterized protein</fullName>
    </submittedName>
</protein>
<name>A0A5J5EJF1_9PEZI</name>
<evidence type="ECO:0000313" key="2">
    <source>
        <dbReference type="Proteomes" id="UP000326924"/>
    </source>
</evidence>
<dbReference type="EMBL" id="VXIS01000272">
    <property type="protein sequence ID" value="KAA8895334.1"/>
    <property type="molecule type" value="Genomic_DNA"/>
</dbReference>
<comment type="caution">
    <text evidence="1">The sequence shown here is derived from an EMBL/GenBank/DDBJ whole genome shotgun (WGS) entry which is preliminary data.</text>
</comment>
<sequence length="67" mass="7599">MAIPACCHHSFQIIKSGTTLLRWNCSMCGFGPHWFIYECTRCTLKACRPCAQKTDSCGRMRQKLTAV</sequence>